<dbReference type="UCSC" id="T27E7.8">
    <property type="organism name" value="c. elegans"/>
</dbReference>
<keyword evidence="3" id="KW-1185">Reference proteome</keyword>
<dbReference type="GeneID" id="3565760"/>
<evidence type="ECO:0000256" key="1">
    <source>
        <dbReference type="SAM" id="Phobius"/>
    </source>
</evidence>
<dbReference type="OrthoDB" id="5854902at2759"/>
<feature type="transmembrane region" description="Helical" evidence="1">
    <location>
        <begin position="71"/>
        <end position="96"/>
    </location>
</feature>
<evidence type="ECO:0000313" key="4">
    <source>
        <dbReference type="WormBase" id="T27E7.8"/>
    </source>
</evidence>
<dbReference type="PhylomeDB" id="Q7YXA9"/>
<dbReference type="AlphaFoldDB" id="Q7YXA9"/>
<dbReference type="AGR" id="WB:WBGene00005285"/>
<sequence length="343" mass="39479">MSLSEYFETIYPSKCSPDSRYLATVKGMKTVGFSISSISLPVLIFTSYCIMRKTPESMKSVKMGLLNLNSWYIVSQVIQAIFIFPIVYFPFSAFTIIGLAEYLNIPTLIQLILSITITNAMLVSIIVLFENRSSSISFNKFCISRQKYKNFWIFSNCGSSFLVLTPPFFFLPDQEEAKIRILKTLSCPIKEFFTDQTIVKVFGKFWETYFVQASQLIYLISIVQIVFFSTCCVYYLIIFKYSNVSVTTRRLQFRVFIGVVIQSLLPVVLTHIPLMIIMGSNERKEYDQMNNNLYILSAIIHNGVASLSILLVHGSYRKFLISFFWKEKSKVIQITHCSKTINL</sequence>
<dbReference type="EMBL" id="BX284604">
    <property type="protein sequence ID" value="CAE11307.1"/>
    <property type="molecule type" value="Genomic_DNA"/>
</dbReference>
<dbReference type="FunCoup" id="Q7YXA9">
    <property type="interactions" value="387"/>
</dbReference>
<keyword evidence="1" id="KW-1133">Transmembrane helix</keyword>
<organism evidence="2 3">
    <name type="scientific">Caenorhabditis elegans</name>
    <dbReference type="NCBI Taxonomy" id="6239"/>
    <lineage>
        <taxon>Eukaryota</taxon>
        <taxon>Metazoa</taxon>
        <taxon>Ecdysozoa</taxon>
        <taxon>Nematoda</taxon>
        <taxon>Chromadorea</taxon>
        <taxon>Rhabditida</taxon>
        <taxon>Rhabditina</taxon>
        <taxon>Rhabditomorpha</taxon>
        <taxon>Rhabditoidea</taxon>
        <taxon>Rhabditidae</taxon>
        <taxon>Peloderinae</taxon>
        <taxon>Caenorhabditis</taxon>
    </lineage>
</organism>
<feature type="transmembrane region" description="Helical" evidence="1">
    <location>
        <begin position="251"/>
        <end position="273"/>
    </location>
</feature>
<evidence type="ECO:0000313" key="3">
    <source>
        <dbReference type="Proteomes" id="UP000001940"/>
    </source>
</evidence>
<feature type="transmembrane region" description="Helical" evidence="1">
    <location>
        <begin position="293"/>
        <end position="312"/>
    </location>
</feature>
<dbReference type="CTD" id="3565760"/>
<dbReference type="InParanoid" id="Q7YXA9"/>
<dbReference type="OMA" id="IYPSKCS"/>
<proteinExistence type="predicted"/>
<feature type="transmembrane region" description="Helical" evidence="1">
    <location>
        <begin position="216"/>
        <end position="239"/>
    </location>
</feature>
<dbReference type="WormBase" id="T27E7.8">
    <property type="protein sequence ID" value="CE34501"/>
    <property type="gene ID" value="WBGene00005285"/>
    <property type="gene designation" value="srh-63"/>
</dbReference>
<dbReference type="InterPro" id="IPR053220">
    <property type="entry name" value="Nematode_rcpt-like_serp_H"/>
</dbReference>
<dbReference type="Proteomes" id="UP000001940">
    <property type="component" value="Chromosome IV"/>
</dbReference>
<keyword evidence="1" id="KW-0472">Membrane</keyword>
<gene>
    <name evidence="2 4" type="primary">srh-63</name>
    <name evidence="2" type="ORF">CELE_T27E7.8</name>
    <name evidence="4" type="ORF">T27E7.8</name>
</gene>
<accession>Q7YXA9</accession>
<reference evidence="2 3" key="1">
    <citation type="journal article" date="1998" name="Science">
        <title>Genome sequence of the nematode C. elegans: a platform for investigating biology.</title>
        <authorList>
            <consortium name="The C. elegans sequencing consortium"/>
            <person name="Sulson J.E."/>
            <person name="Waterston R."/>
        </authorList>
    </citation>
    <scope>NUCLEOTIDE SEQUENCE [LARGE SCALE GENOMIC DNA]</scope>
    <source>
        <strain evidence="2 3">Bristol N2</strain>
    </source>
</reference>
<protein>
    <submittedName>
        <fullName evidence="2">Serpentine Receptor, class H</fullName>
    </submittedName>
</protein>
<dbReference type="RefSeq" id="NP_001023404.1">
    <property type="nucleotide sequence ID" value="NM_001028233.1"/>
</dbReference>
<dbReference type="PaxDb" id="6239-T27E7.8"/>
<dbReference type="PANTHER" id="PTHR22941:SF34">
    <property type="entry name" value="SERPENTINE RECEPTOR, CLASS H-RELATED"/>
    <property type="match status" value="1"/>
</dbReference>
<dbReference type="PANTHER" id="PTHR22941">
    <property type="entry name" value="SERPENTINE RECEPTOR"/>
    <property type="match status" value="1"/>
</dbReference>
<keyword evidence="2" id="KW-0675">Receptor</keyword>
<keyword evidence="1" id="KW-0812">Transmembrane</keyword>
<feature type="transmembrane region" description="Helical" evidence="1">
    <location>
        <begin position="150"/>
        <end position="170"/>
    </location>
</feature>
<dbReference type="HOGENOM" id="CLU_042960_0_2_1"/>
<dbReference type="Pfam" id="PF10318">
    <property type="entry name" value="7TM_GPCR_Srh"/>
    <property type="match status" value="1"/>
</dbReference>
<feature type="transmembrane region" description="Helical" evidence="1">
    <location>
        <begin position="108"/>
        <end position="129"/>
    </location>
</feature>
<dbReference type="KEGG" id="cel:CELE_T27E7.8"/>
<evidence type="ECO:0000313" key="2">
    <source>
        <dbReference type="EMBL" id="CAE11307.1"/>
    </source>
</evidence>
<feature type="transmembrane region" description="Helical" evidence="1">
    <location>
        <begin position="31"/>
        <end position="50"/>
    </location>
</feature>
<dbReference type="eggNOG" id="ENOG502TJCY">
    <property type="taxonomic scope" value="Eukaryota"/>
</dbReference>
<name>Q7YXA9_CAEEL</name>
<dbReference type="InterPro" id="IPR019422">
    <property type="entry name" value="7TM_GPCR_serpentine_rcpt_Srh"/>
</dbReference>